<dbReference type="Pfam" id="PF00005">
    <property type="entry name" value="ABC_tran"/>
    <property type="match status" value="1"/>
</dbReference>
<evidence type="ECO:0000256" key="3">
    <source>
        <dbReference type="ARBA" id="ARBA00022840"/>
    </source>
</evidence>
<keyword evidence="1" id="KW-0813">Transport</keyword>
<dbReference type="GO" id="GO:0005524">
    <property type="term" value="F:ATP binding"/>
    <property type="evidence" value="ECO:0007669"/>
    <property type="project" value="UniProtKB-KW"/>
</dbReference>
<dbReference type="AlphaFoldDB" id="A0A831ZN49"/>
<dbReference type="EMBL" id="DSTK01000040">
    <property type="protein sequence ID" value="HFK98536.1"/>
    <property type="molecule type" value="Genomic_DNA"/>
</dbReference>
<dbReference type="InterPro" id="IPR017871">
    <property type="entry name" value="ABC_transporter-like_CS"/>
</dbReference>
<organism evidence="7">
    <name type="scientific">Desulfacinum infernum</name>
    <dbReference type="NCBI Taxonomy" id="35837"/>
    <lineage>
        <taxon>Bacteria</taxon>
        <taxon>Pseudomonadati</taxon>
        <taxon>Thermodesulfobacteriota</taxon>
        <taxon>Syntrophobacteria</taxon>
        <taxon>Syntrophobacterales</taxon>
        <taxon>Syntrophobacteraceae</taxon>
        <taxon>Desulfacinum</taxon>
    </lineage>
</organism>
<evidence type="ECO:0000256" key="1">
    <source>
        <dbReference type="ARBA" id="ARBA00022448"/>
    </source>
</evidence>
<protein>
    <submittedName>
        <fullName evidence="7">ABC transporter ATP-binding protein</fullName>
    </submittedName>
</protein>
<dbReference type="InterPro" id="IPR003593">
    <property type="entry name" value="AAA+_ATPase"/>
</dbReference>
<keyword evidence="2" id="KW-0547">Nucleotide-binding</keyword>
<feature type="domain" description="ABC transporter" evidence="6">
    <location>
        <begin position="2"/>
        <end position="238"/>
    </location>
</feature>
<name>A0A831ZN49_9BACT</name>
<comment type="caution">
    <text evidence="7">The sequence shown here is derived from an EMBL/GenBank/DDBJ whole genome shotgun (WGS) entry which is preliminary data.</text>
</comment>
<accession>A0A831ZN49</accession>
<gene>
    <name evidence="7" type="ORF">ENS06_14580</name>
</gene>
<evidence type="ECO:0000313" key="7">
    <source>
        <dbReference type="EMBL" id="HFK98536.1"/>
    </source>
</evidence>
<dbReference type="SMART" id="SM00382">
    <property type="entry name" value="AAA"/>
    <property type="match status" value="1"/>
</dbReference>
<dbReference type="CDD" id="cd03214">
    <property type="entry name" value="ABC_Iron-Siderophores_B12_Hemin"/>
    <property type="match status" value="1"/>
</dbReference>
<keyword evidence="4" id="KW-1278">Translocase</keyword>
<evidence type="ECO:0000256" key="4">
    <source>
        <dbReference type="ARBA" id="ARBA00022967"/>
    </source>
</evidence>
<sequence>MIHVEHVHCGYPDRKVLHDVTLTIGSGEFVGILGPNGSGKTTLILALSGVLPITAGCIHLDGRPLTMIPHRERARLIAVVPQDVHVPYPFSCWDVVAMGRYPHQRRGGQETAKDDAAVRKAMERTDTLDLAERPITGVSGGERQRVFVAKALAQDTPVLLLDEAVSAMDVHRKLQIFSLLKTLQEEEGRTVVAVLHDVNTAAVFCRRLVFVKGGRIVADGPTREVLTPDILEDVYETPASVYRVPGRDGVQQVFFAPSRWDGSSRGG</sequence>
<evidence type="ECO:0000256" key="2">
    <source>
        <dbReference type="ARBA" id="ARBA00022741"/>
    </source>
</evidence>
<dbReference type="PROSITE" id="PS00211">
    <property type="entry name" value="ABC_TRANSPORTER_1"/>
    <property type="match status" value="1"/>
</dbReference>
<dbReference type="PANTHER" id="PTHR42794">
    <property type="entry name" value="HEMIN IMPORT ATP-BINDING PROTEIN HMUV"/>
    <property type="match status" value="1"/>
</dbReference>
<dbReference type="PROSITE" id="PS50893">
    <property type="entry name" value="ABC_TRANSPORTER_2"/>
    <property type="match status" value="1"/>
</dbReference>
<dbReference type="GO" id="GO:0016887">
    <property type="term" value="F:ATP hydrolysis activity"/>
    <property type="evidence" value="ECO:0007669"/>
    <property type="project" value="InterPro"/>
</dbReference>
<evidence type="ECO:0000259" key="6">
    <source>
        <dbReference type="PROSITE" id="PS50893"/>
    </source>
</evidence>
<dbReference type="InterPro" id="IPR027417">
    <property type="entry name" value="P-loop_NTPase"/>
</dbReference>
<dbReference type="PANTHER" id="PTHR42794:SF1">
    <property type="entry name" value="HEMIN IMPORT ATP-BINDING PROTEIN HMUV"/>
    <property type="match status" value="1"/>
</dbReference>
<comment type="function">
    <text evidence="5">Part of the ABC transporter complex HmuTUV involved in hemin import. Responsible for energy coupling to the transport system.</text>
</comment>
<reference evidence="7" key="1">
    <citation type="journal article" date="2020" name="mSystems">
        <title>Genome- and Community-Level Interaction Insights into Carbon Utilization and Element Cycling Functions of Hydrothermarchaeota in Hydrothermal Sediment.</title>
        <authorList>
            <person name="Zhou Z."/>
            <person name="Liu Y."/>
            <person name="Xu W."/>
            <person name="Pan J."/>
            <person name="Luo Z.H."/>
            <person name="Li M."/>
        </authorList>
    </citation>
    <scope>NUCLEOTIDE SEQUENCE [LARGE SCALE GENOMIC DNA]</scope>
    <source>
        <strain evidence="7">SpSt-456</strain>
    </source>
</reference>
<dbReference type="Gene3D" id="3.40.50.300">
    <property type="entry name" value="P-loop containing nucleotide triphosphate hydrolases"/>
    <property type="match status" value="1"/>
</dbReference>
<keyword evidence="3 7" id="KW-0067">ATP-binding</keyword>
<proteinExistence type="predicted"/>
<dbReference type="InterPro" id="IPR003439">
    <property type="entry name" value="ABC_transporter-like_ATP-bd"/>
</dbReference>
<dbReference type="FunFam" id="3.40.50.300:FF:000134">
    <property type="entry name" value="Iron-enterobactin ABC transporter ATP-binding protein"/>
    <property type="match status" value="1"/>
</dbReference>
<evidence type="ECO:0000256" key="5">
    <source>
        <dbReference type="ARBA" id="ARBA00037066"/>
    </source>
</evidence>
<dbReference type="SUPFAM" id="SSF52540">
    <property type="entry name" value="P-loop containing nucleoside triphosphate hydrolases"/>
    <property type="match status" value="1"/>
</dbReference>